<dbReference type="Proteomes" id="UP001071230">
    <property type="component" value="Unassembled WGS sequence"/>
</dbReference>
<dbReference type="PRINTS" id="PR00344">
    <property type="entry name" value="BCTRLSENSOR"/>
</dbReference>
<sequence length="258" mass="29371">MAAEKGDFRAASQHNGKEPEVSPEQKAKWEEQQLLLLQTEYRMLRAQVNPHFFFNTLSTIQALIPSDPDKAVTLIKNLASFFRKTLNPDQEIVTLKEELETVRNYIQIEKVRFGDRINLVEALPAELLACKMPVFSLQILVENAIHHGLSLKKGNGRIRVSGWIEGDSWYLNVEDDGVGMSETRLEEVRQGEAVRSARGTGIGLFNVRRRVQTLYGDEYGLKIQSEWHKGTSVTVRFPLIPRKCREERGGERGGHEET</sequence>
<gene>
    <name evidence="7" type="ORF">DEACI_2111</name>
    <name evidence="8" type="ORF">DEACI_3357</name>
</gene>
<evidence type="ECO:0000313" key="9">
    <source>
        <dbReference type="Proteomes" id="UP001071230"/>
    </source>
</evidence>
<dbReference type="Gene3D" id="3.30.565.10">
    <property type="entry name" value="Histidine kinase-like ATPase, C-terminal domain"/>
    <property type="match status" value="1"/>
</dbReference>
<dbReference type="RefSeq" id="WP_240984971.1">
    <property type="nucleotide sequence ID" value="NZ_CDGJ01000096.1"/>
</dbReference>
<accession>A0A8S0WNQ8</accession>
<dbReference type="PANTHER" id="PTHR34220">
    <property type="entry name" value="SENSOR HISTIDINE KINASE YPDA"/>
    <property type="match status" value="1"/>
</dbReference>
<dbReference type="InterPro" id="IPR010559">
    <property type="entry name" value="Sig_transdc_His_kin_internal"/>
</dbReference>
<protein>
    <recommendedName>
        <fullName evidence="2">histidine kinase</fullName>
        <ecNumber evidence="2">2.7.13.3</ecNumber>
    </recommendedName>
</protein>
<dbReference type="InterPro" id="IPR036890">
    <property type="entry name" value="HATPase_C_sf"/>
</dbReference>
<evidence type="ECO:0000256" key="1">
    <source>
        <dbReference type="ARBA" id="ARBA00000085"/>
    </source>
</evidence>
<dbReference type="Pfam" id="PF06580">
    <property type="entry name" value="His_kinase"/>
    <property type="match status" value="1"/>
</dbReference>
<dbReference type="InterPro" id="IPR005467">
    <property type="entry name" value="His_kinase_dom"/>
</dbReference>
<evidence type="ECO:0000313" key="7">
    <source>
        <dbReference type="EMBL" id="CAA7601444.1"/>
    </source>
</evidence>
<keyword evidence="4" id="KW-0902">Two-component regulatory system</keyword>
<comment type="catalytic activity">
    <reaction evidence="1">
        <text>ATP + protein L-histidine = ADP + protein N-phospho-L-histidine.</text>
        <dbReference type="EC" id="2.7.13.3"/>
    </reaction>
</comment>
<dbReference type="KEGG" id="aacx:DEACI_2111"/>
<dbReference type="SMART" id="SM00387">
    <property type="entry name" value="HATPase_c"/>
    <property type="match status" value="1"/>
</dbReference>
<keyword evidence="7" id="KW-0808">Transferase</keyword>
<dbReference type="InterPro" id="IPR050640">
    <property type="entry name" value="Bact_2-comp_sensor_kinase"/>
</dbReference>
<keyword evidence="9" id="KW-1185">Reference proteome</keyword>
<feature type="domain" description="Histidine kinase" evidence="6">
    <location>
        <begin position="137"/>
        <end position="241"/>
    </location>
</feature>
<name>A0A8S0WNQ8_9FIRM</name>
<dbReference type="AlphaFoldDB" id="A0A8S0WNQ8"/>
<dbReference type="EMBL" id="LR746496">
    <property type="protein sequence ID" value="CAA7601444.1"/>
    <property type="molecule type" value="Genomic_DNA"/>
</dbReference>
<evidence type="ECO:0000256" key="5">
    <source>
        <dbReference type="SAM" id="MobiDB-lite"/>
    </source>
</evidence>
<evidence type="ECO:0000313" key="8">
    <source>
        <dbReference type="EMBL" id="CEJ08875.1"/>
    </source>
</evidence>
<feature type="region of interest" description="Disordered" evidence="5">
    <location>
        <begin position="1"/>
        <end position="26"/>
    </location>
</feature>
<evidence type="ECO:0000256" key="3">
    <source>
        <dbReference type="ARBA" id="ARBA00022777"/>
    </source>
</evidence>
<dbReference type="Proteomes" id="UP000836597">
    <property type="component" value="Chromosome"/>
</dbReference>
<feature type="compositionally biased region" description="Basic and acidic residues" evidence="5">
    <location>
        <begin position="15"/>
        <end position="26"/>
    </location>
</feature>
<reference evidence="7" key="2">
    <citation type="submission" date="2020-01" db="EMBL/GenBank/DDBJ databases">
        <authorList>
            <person name="Hornung B."/>
        </authorList>
    </citation>
    <scope>NUCLEOTIDE SEQUENCE</scope>
    <source>
        <strain evidence="7">PacBioINE</strain>
    </source>
</reference>
<dbReference type="PANTHER" id="PTHR34220:SF7">
    <property type="entry name" value="SENSOR HISTIDINE KINASE YPDA"/>
    <property type="match status" value="1"/>
</dbReference>
<reference evidence="8" key="1">
    <citation type="submission" date="2014-11" db="EMBL/GenBank/DDBJ databases">
        <authorList>
            <person name="Hornung B.V."/>
        </authorList>
    </citation>
    <scope>NUCLEOTIDE SEQUENCE</scope>
    <source>
        <strain evidence="8">INE</strain>
    </source>
</reference>
<dbReference type="Pfam" id="PF02518">
    <property type="entry name" value="HATPase_c"/>
    <property type="match status" value="1"/>
</dbReference>
<dbReference type="InterPro" id="IPR003594">
    <property type="entry name" value="HATPase_dom"/>
</dbReference>
<dbReference type="InterPro" id="IPR004358">
    <property type="entry name" value="Sig_transdc_His_kin-like_C"/>
</dbReference>
<proteinExistence type="predicted"/>
<keyword evidence="3 7" id="KW-0418">Kinase</keyword>
<dbReference type="GO" id="GO:0016020">
    <property type="term" value="C:membrane"/>
    <property type="evidence" value="ECO:0007669"/>
    <property type="project" value="InterPro"/>
</dbReference>
<dbReference type="EMBL" id="CDGJ01000096">
    <property type="protein sequence ID" value="CEJ08875.1"/>
    <property type="molecule type" value="Genomic_DNA"/>
</dbReference>
<evidence type="ECO:0000256" key="4">
    <source>
        <dbReference type="ARBA" id="ARBA00023012"/>
    </source>
</evidence>
<evidence type="ECO:0000259" key="6">
    <source>
        <dbReference type="PROSITE" id="PS50109"/>
    </source>
</evidence>
<dbReference type="EC" id="2.7.13.3" evidence="2"/>
<dbReference type="GO" id="GO:0000155">
    <property type="term" value="F:phosphorelay sensor kinase activity"/>
    <property type="evidence" value="ECO:0007669"/>
    <property type="project" value="InterPro"/>
</dbReference>
<dbReference type="PROSITE" id="PS50109">
    <property type="entry name" value="HIS_KIN"/>
    <property type="match status" value="1"/>
</dbReference>
<organism evidence="7">
    <name type="scientific">Acididesulfobacillus acetoxydans</name>
    <dbReference type="NCBI Taxonomy" id="1561005"/>
    <lineage>
        <taxon>Bacteria</taxon>
        <taxon>Bacillati</taxon>
        <taxon>Bacillota</taxon>
        <taxon>Clostridia</taxon>
        <taxon>Eubacteriales</taxon>
        <taxon>Peptococcaceae</taxon>
        <taxon>Acididesulfobacillus</taxon>
    </lineage>
</organism>
<evidence type="ECO:0000256" key="2">
    <source>
        <dbReference type="ARBA" id="ARBA00012438"/>
    </source>
</evidence>
<dbReference type="SUPFAM" id="SSF55874">
    <property type="entry name" value="ATPase domain of HSP90 chaperone/DNA topoisomerase II/histidine kinase"/>
    <property type="match status" value="1"/>
</dbReference>